<organism evidence="2 3">
    <name type="scientific">Brassica cretica</name>
    <name type="common">Mustard</name>
    <dbReference type="NCBI Taxonomy" id="69181"/>
    <lineage>
        <taxon>Eukaryota</taxon>
        <taxon>Viridiplantae</taxon>
        <taxon>Streptophyta</taxon>
        <taxon>Embryophyta</taxon>
        <taxon>Tracheophyta</taxon>
        <taxon>Spermatophyta</taxon>
        <taxon>Magnoliopsida</taxon>
        <taxon>eudicotyledons</taxon>
        <taxon>Gunneridae</taxon>
        <taxon>Pentapetalae</taxon>
        <taxon>rosids</taxon>
        <taxon>malvids</taxon>
        <taxon>Brassicales</taxon>
        <taxon>Brassicaceae</taxon>
        <taxon>Brassiceae</taxon>
        <taxon>Brassica</taxon>
    </lineage>
</organism>
<dbReference type="EMBL" id="QGKX02001347">
    <property type="protein sequence ID" value="KAF3524525.1"/>
    <property type="molecule type" value="Genomic_DNA"/>
</dbReference>
<sequence length="93" mass="10421">MISRFACFVLPLHSPLFLLLVDVRPGFEHQICHFDGMSQLYWLEPWGPIVMLPGSTPAGGELLIHVTKRVLGLRAQDIPSRVKPARCLTGSRE</sequence>
<name>A0A8S9PR94_BRACR</name>
<dbReference type="AlphaFoldDB" id="A0A8S9PR94"/>
<dbReference type="Proteomes" id="UP000712600">
    <property type="component" value="Unassembled WGS sequence"/>
</dbReference>
<evidence type="ECO:0000313" key="3">
    <source>
        <dbReference type="Proteomes" id="UP000712600"/>
    </source>
</evidence>
<accession>A0A8S9PR94</accession>
<feature type="signal peptide" evidence="1">
    <location>
        <begin position="1"/>
        <end position="28"/>
    </location>
</feature>
<gene>
    <name evidence="2" type="ORF">F2Q69_00051319</name>
</gene>
<evidence type="ECO:0000256" key="1">
    <source>
        <dbReference type="SAM" id="SignalP"/>
    </source>
</evidence>
<evidence type="ECO:0000313" key="2">
    <source>
        <dbReference type="EMBL" id="KAF3524525.1"/>
    </source>
</evidence>
<feature type="chain" id="PRO_5035809344" description="Secreted protein" evidence="1">
    <location>
        <begin position="29"/>
        <end position="93"/>
    </location>
</feature>
<proteinExistence type="predicted"/>
<keyword evidence="1" id="KW-0732">Signal</keyword>
<evidence type="ECO:0008006" key="4">
    <source>
        <dbReference type="Google" id="ProtNLM"/>
    </source>
</evidence>
<comment type="caution">
    <text evidence="2">The sequence shown here is derived from an EMBL/GenBank/DDBJ whole genome shotgun (WGS) entry which is preliminary data.</text>
</comment>
<reference evidence="2" key="1">
    <citation type="submission" date="2019-12" db="EMBL/GenBank/DDBJ databases">
        <title>Genome sequencing and annotation of Brassica cretica.</title>
        <authorList>
            <person name="Studholme D.J."/>
            <person name="Sarris P."/>
        </authorList>
    </citation>
    <scope>NUCLEOTIDE SEQUENCE</scope>
    <source>
        <strain evidence="2">PFS-109/04</strain>
        <tissue evidence="2">Leaf</tissue>
    </source>
</reference>
<protein>
    <recommendedName>
        <fullName evidence="4">Secreted protein</fullName>
    </recommendedName>
</protein>